<reference evidence="1" key="1">
    <citation type="journal article" date="2010" name="Science">
        <title>Plasticity of animal genome architecture unmasked by rapid evolution of a pelagic tunicate.</title>
        <authorList>
            <person name="Denoeud F."/>
            <person name="Henriet S."/>
            <person name="Mungpakdee S."/>
            <person name="Aury J.M."/>
            <person name="Da Silva C."/>
            <person name="Brinkmann H."/>
            <person name="Mikhaleva J."/>
            <person name="Olsen L.C."/>
            <person name="Jubin C."/>
            <person name="Canestro C."/>
            <person name="Bouquet J.M."/>
            <person name="Danks G."/>
            <person name="Poulain J."/>
            <person name="Campsteijn C."/>
            <person name="Adamski M."/>
            <person name="Cross I."/>
            <person name="Yadetie F."/>
            <person name="Muffato M."/>
            <person name="Louis A."/>
            <person name="Butcher S."/>
            <person name="Tsagkogeorga G."/>
            <person name="Konrad A."/>
            <person name="Singh S."/>
            <person name="Jensen M.F."/>
            <person name="Cong E.H."/>
            <person name="Eikeseth-Otteraa H."/>
            <person name="Noel B."/>
            <person name="Anthouard V."/>
            <person name="Porcel B.M."/>
            <person name="Kachouri-Lafond R."/>
            <person name="Nishino A."/>
            <person name="Ugolini M."/>
            <person name="Chourrout P."/>
            <person name="Nishida H."/>
            <person name="Aasland R."/>
            <person name="Huzurbazar S."/>
            <person name="Westhof E."/>
            <person name="Delsuc F."/>
            <person name="Lehrach H."/>
            <person name="Reinhardt R."/>
            <person name="Weissenbach J."/>
            <person name="Roy S.W."/>
            <person name="Artiguenave F."/>
            <person name="Postlethwait J.H."/>
            <person name="Manak J.R."/>
            <person name="Thompson E.M."/>
            <person name="Jaillon O."/>
            <person name="Du Pasquier L."/>
            <person name="Boudinot P."/>
            <person name="Liberles D.A."/>
            <person name="Volff J.N."/>
            <person name="Philippe H."/>
            <person name="Lenhard B."/>
            <person name="Roest Crollius H."/>
            <person name="Wincker P."/>
            <person name="Chourrout D."/>
        </authorList>
    </citation>
    <scope>NUCLEOTIDE SEQUENCE [LARGE SCALE GENOMIC DNA]</scope>
</reference>
<dbReference type="EMBL" id="FN653638">
    <property type="protein sequence ID" value="CBY15733.1"/>
    <property type="molecule type" value="Genomic_DNA"/>
</dbReference>
<protein>
    <submittedName>
        <fullName evidence="1">Uncharacterized protein</fullName>
    </submittedName>
</protein>
<evidence type="ECO:0000313" key="2">
    <source>
        <dbReference type="Proteomes" id="UP000001307"/>
    </source>
</evidence>
<gene>
    <name evidence="1" type="ORF">GSOID_T00014046001</name>
</gene>
<dbReference type="OrthoDB" id="10640847at2759"/>
<organism evidence="1">
    <name type="scientific">Oikopleura dioica</name>
    <name type="common">Tunicate</name>
    <dbReference type="NCBI Taxonomy" id="34765"/>
    <lineage>
        <taxon>Eukaryota</taxon>
        <taxon>Metazoa</taxon>
        <taxon>Chordata</taxon>
        <taxon>Tunicata</taxon>
        <taxon>Appendicularia</taxon>
        <taxon>Copelata</taxon>
        <taxon>Oikopleuridae</taxon>
        <taxon>Oikopleura</taxon>
    </lineage>
</organism>
<accession>E4Y1I9</accession>
<keyword evidence="2" id="KW-1185">Reference proteome</keyword>
<dbReference type="AlphaFoldDB" id="E4Y1I9"/>
<dbReference type="Proteomes" id="UP000001307">
    <property type="component" value="Unassembled WGS sequence"/>
</dbReference>
<dbReference type="InParanoid" id="E4Y1I9"/>
<evidence type="ECO:0000313" key="1">
    <source>
        <dbReference type="EMBL" id="CBY15733.1"/>
    </source>
</evidence>
<proteinExistence type="predicted"/>
<sequence length="259" mass="30037">MTSLRVCDVSYSKRQSLNLVLNEQMMRSFALTMHIYDFKKIKSQPAHNILLNPEEGKFAAKILPKCDMVITTPIEKPSAIESNLLKLSWICANHTNIALFGNKLYEASRTRKRSSLWKPTDELSFIQQLKQLNYLQFLWFELRWSFKSEHGDWKYEQIPFEKMVDLKTSKLEKILGTIAQPFTFKWSKPTPPITARPTCDKTVVSVRMFLKNPVNVRSREKITSDYSNEVSFAAQDEDNLTPLTAVVHHHGKLNEIRVS</sequence>
<name>E4Y1I9_OIKDI</name>